<feature type="domain" description="C2H2-type" evidence="7">
    <location>
        <begin position="837"/>
        <end position="866"/>
    </location>
</feature>
<feature type="region of interest" description="Disordered" evidence="6">
    <location>
        <begin position="99"/>
        <end position="191"/>
    </location>
</feature>
<sequence length="1296" mass="140261">MAANEANAESRSVDNEKQIQDGGEQQCFSLADHQICDTLNAIDACSTPKDNAFGANDKSDCLVNAVIETGDNVAAVESDNIASNSLVSSVDTPQVVDAIASNESRSTVGTRSSSRRNSQRISSNDNTVESNEPKTLNRRKNVPRKSKVETNVETKRKRGRPKKVVQQQQQSSEDDEEGDEDLPTESSDDEVVFEKIKASAVKKRKQPKRIAASANVKVTVAKNKKCKAVVENEIKTLCKSKIDSRKGQKTMNKTKAAETKVKMTKSEQKKVKIERMKAAKSSKCQVFFCDKCDKVYDQYSELVYHLRRHTGEKPFQCTWPGCKKAFSASNARVRHLRTHTGEKPYVCPLPDCGRRFTYWKDLKLHKYRHTGEKPHKCDWEGCLKKINYILRLKIKFHKSGERPYKCPWPGCGSAFSQKSPLNLHMRKTHKNENTTKNSTVASNQASPNKPAALVLLPNYQPTSHAINPPSLPYSHQAINTNAVVNHTQFGYNASVIGVATAPSNDSSNPVLLTCHVSPHEIAPSTQNISPTFLASNINSWNNHQQSFHVDNNISQNQIAIRQVQANSCFELKNQQQCENINEQQATVANISADLRVATTAGENMVRTYTRVPKPLDAAAIDASISNEFKQNPRFREVALGPDSVEFKYVTDLPIKAPLPPDATKLPDTIDAAVGNESSATELASLIPKPVRKRANYRLKVRPAEGANTPTSVTVITKVSPVKRKPIQKSTEELVTKRPSKRTIAVQTTRRSLKLPKGTLHECDICKRTFKAKHDRDCHRMTHTGEKPRACDWPGCDYRCITKSERNYPCDWPGCEKKFATSRHMKEHKRSHTGEKPFKCDWPGCDKWFSRKDHIKNHRFTHTGEKPRKCPFPGCESAFIQLSPLKKHMELHKRDGGNVPNRTRKRKVVVPGQECDPTKTNSTPAMNNHQNANIHSIVSNHSKAMSFTFGAPITTTATISPFGSLTAAQSTTANTGSGLSAFGAFGAQQTPSTGFTFGATPATTVAAASGTGFTFGSPLTVPQTTQQPTGFTFGALSTPAAATTATAASTVAPFGSTFSFGTPQTTQQSTGFSFGTSTPVVSTAPAATGFGSVSFGTIAPQTTTTASAGFSFGVTPATTVSATPAFGNTTPFSFGTTQPTPQTATTQTLTFSFPSTTGATALATTTTSQQPFSFSTPAATTSAPASTIFGVNTTSQTTSISLSSAAKTTAAAVTITSQPLTTPATAVTTKTVGFSFPTATTAATTSIGITPQTTSVVATTTSLLITAPTTATTTTAAAVTPSSNQMTFKQLENHINI</sequence>
<keyword evidence="3 5" id="KW-0863">Zinc-finger</keyword>
<keyword evidence="1" id="KW-0479">Metal-binding</keyword>
<dbReference type="STRING" id="1965070.A0A3S3RSQ9"/>
<feature type="domain" description="C2H2-type" evidence="7">
    <location>
        <begin position="315"/>
        <end position="344"/>
    </location>
</feature>
<evidence type="ECO:0000256" key="4">
    <source>
        <dbReference type="ARBA" id="ARBA00022833"/>
    </source>
</evidence>
<dbReference type="GO" id="GO:0000978">
    <property type="term" value="F:RNA polymerase II cis-regulatory region sequence-specific DNA binding"/>
    <property type="evidence" value="ECO:0007669"/>
    <property type="project" value="TreeGrafter"/>
</dbReference>
<dbReference type="FunFam" id="3.30.160.60:FF:000125">
    <property type="entry name" value="Putative zinc finger protein 143"/>
    <property type="match status" value="2"/>
</dbReference>
<comment type="caution">
    <text evidence="8">The sequence shown here is derived from an EMBL/GenBank/DDBJ whole genome shotgun (WGS) entry which is preliminary data.</text>
</comment>
<reference evidence="8 9" key="1">
    <citation type="journal article" date="2018" name="Gigascience">
        <title>Genomes of trombidid mites reveal novel predicted allergens and laterally-transferred genes associated with secondary metabolism.</title>
        <authorList>
            <person name="Dong X."/>
            <person name="Chaisiri K."/>
            <person name="Xia D."/>
            <person name="Armstrong S.D."/>
            <person name="Fang Y."/>
            <person name="Donnelly M.J."/>
            <person name="Kadowaki T."/>
            <person name="McGarry J.W."/>
            <person name="Darby A.C."/>
            <person name="Makepeace B.L."/>
        </authorList>
    </citation>
    <scope>NUCLEOTIDE SEQUENCE [LARGE SCALE GENOMIC DNA]</scope>
    <source>
        <strain evidence="8">UoL-WK</strain>
    </source>
</reference>
<feature type="compositionally biased region" description="Acidic residues" evidence="6">
    <location>
        <begin position="172"/>
        <end position="191"/>
    </location>
</feature>
<evidence type="ECO:0000313" key="9">
    <source>
        <dbReference type="Proteomes" id="UP000285301"/>
    </source>
</evidence>
<protein>
    <recommendedName>
        <fullName evidence="7">C2H2-type domain-containing protein</fullName>
    </recommendedName>
</protein>
<evidence type="ECO:0000256" key="1">
    <source>
        <dbReference type="ARBA" id="ARBA00022723"/>
    </source>
</evidence>
<dbReference type="InterPro" id="IPR036236">
    <property type="entry name" value="Znf_C2H2_sf"/>
</dbReference>
<dbReference type="PANTHER" id="PTHR19818:SF139">
    <property type="entry name" value="PAIR-RULE PROTEIN ODD-PAIRED"/>
    <property type="match status" value="1"/>
</dbReference>
<proteinExistence type="predicted"/>
<feature type="compositionally biased region" description="Polar residues" evidence="6">
    <location>
        <begin position="917"/>
        <end position="928"/>
    </location>
</feature>
<feature type="domain" description="C2H2-type" evidence="7">
    <location>
        <begin position="287"/>
        <end position="314"/>
    </location>
</feature>
<evidence type="ECO:0000313" key="8">
    <source>
        <dbReference type="EMBL" id="RWS05436.1"/>
    </source>
</evidence>
<feature type="non-terminal residue" evidence="8">
    <location>
        <position position="1296"/>
    </location>
</feature>
<evidence type="ECO:0000256" key="2">
    <source>
        <dbReference type="ARBA" id="ARBA00022737"/>
    </source>
</evidence>
<dbReference type="GO" id="GO:0005634">
    <property type="term" value="C:nucleus"/>
    <property type="evidence" value="ECO:0007669"/>
    <property type="project" value="UniProtKB-ARBA"/>
</dbReference>
<feature type="domain" description="C2H2-type" evidence="7">
    <location>
        <begin position="807"/>
        <end position="836"/>
    </location>
</feature>
<dbReference type="SMART" id="SM00355">
    <property type="entry name" value="ZnF_C2H2"/>
    <property type="match status" value="8"/>
</dbReference>
<dbReference type="GO" id="GO:0008270">
    <property type="term" value="F:zinc ion binding"/>
    <property type="evidence" value="ECO:0007669"/>
    <property type="project" value="UniProtKB-KW"/>
</dbReference>
<evidence type="ECO:0000256" key="3">
    <source>
        <dbReference type="ARBA" id="ARBA00022771"/>
    </source>
</evidence>
<dbReference type="GO" id="GO:0045944">
    <property type="term" value="P:positive regulation of transcription by RNA polymerase II"/>
    <property type="evidence" value="ECO:0007669"/>
    <property type="project" value="UniProtKB-ARBA"/>
</dbReference>
<dbReference type="EMBL" id="NCKU01004785">
    <property type="protein sequence ID" value="RWS05436.1"/>
    <property type="molecule type" value="Genomic_DNA"/>
</dbReference>
<dbReference type="PANTHER" id="PTHR19818">
    <property type="entry name" value="ZINC FINGER PROTEIN ZIC AND GLI"/>
    <property type="match status" value="1"/>
</dbReference>
<feature type="domain" description="C2H2-type" evidence="7">
    <location>
        <begin position="345"/>
        <end position="374"/>
    </location>
</feature>
<dbReference type="Proteomes" id="UP000285301">
    <property type="component" value="Unassembled WGS sequence"/>
</dbReference>
<dbReference type="FunFam" id="3.30.160.60:FF:000007">
    <property type="entry name" value="Basic krueppel-like factor 3"/>
    <property type="match status" value="1"/>
</dbReference>
<dbReference type="Gene3D" id="3.30.160.60">
    <property type="entry name" value="Classic Zinc Finger"/>
    <property type="match status" value="8"/>
</dbReference>
<gene>
    <name evidence="8" type="ORF">B4U79_08702</name>
</gene>
<keyword evidence="9" id="KW-1185">Reference proteome</keyword>
<feature type="domain" description="C2H2-type" evidence="7">
    <location>
        <begin position="404"/>
        <end position="434"/>
    </location>
</feature>
<dbReference type="Pfam" id="PF00096">
    <property type="entry name" value="zf-C2H2"/>
    <property type="match status" value="3"/>
</dbReference>
<dbReference type="OrthoDB" id="6504503at2759"/>
<feature type="compositionally biased region" description="Polar residues" evidence="6">
    <location>
        <begin position="124"/>
        <end position="134"/>
    </location>
</feature>
<feature type="region of interest" description="Disordered" evidence="6">
    <location>
        <begin position="907"/>
        <end position="928"/>
    </location>
</feature>
<dbReference type="InterPro" id="IPR050329">
    <property type="entry name" value="GLI_C2H2-zinc-finger"/>
</dbReference>
<dbReference type="FunFam" id="3.30.160.60:FF:000446">
    <property type="entry name" value="Zinc finger protein"/>
    <property type="match status" value="1"/>
</dbReference>
<dbReference type="InterPro" id="IPR013087">
    <property type="entry name" value="Znf_C2H2_type"/>
</dbReference>
<evidence type="ECO:0000256" key="6">
    <source>
        <dbReference type="SAM" id="MobiDB-lite"/>
    </source>
</evidence>
<feature type="region of interest" description="Disordered" evidence="6">
    <location>
        <begin position="1"/>
        <end position="20"/>
    </location>
</feature>
<keyword evidence="4" id="KW-0862">Zinc</keyword>
<evidence type="ECO:0000256" key="5">
    <source>
        <dbReference type="PROSITE-ProRule" id="PRU00042"/>
    </source>
</evidence>
<organism evidence="8 9">
    <name type="scientific">Dinothrombium tinctorium</name>
    <dbReference type="NCBI Taxonomy" id="1965070"/>
    <lineage>
        <taxon>Eukaryota</taxon>
        <taxon>Metazoa</taxon>
        <taxon>Ecdysozoa</taxon>
        <taxon>Arthropoda</taxon>
        <taxon>Chelicerata</taxon>
        <taxon>Arachnida</taxon>
        <taxon>Acari</taxon>
        <taxon>Acariformes</taxon>
        <taxon>Trombidiformes</taxon>
        <taxon>Prostigmata</taxon>
        <taxon>Anystina</taxon>
        <taxon>Parasitengona</taxon>
        <taxon>Trombidioidea</taxon>
        <taxon>Trombidiidae</taxon>
        <taxon>Dinothrombium</taxon>
    </lineage>
</organism>
<dbReference type="GO" id="GO:0000981">
    <property type="term" value="F:DNA-binding transcription factor activity, RNA polymerase II-specific"/>
    <property type="evidence" value="ECO:0007669"/>
    <property type="project" value="TreeGrafter"/>
</dbReference>
<dbReference type="PROSITE" id="PS00028">
    <property type="entry name" value="ZINC_FINGER_C2H2_1"/>
    <property type="match status" value="8"/>
</dbReference>
<dbReference type="PROSITE" id="PS50157">
    <property type="entry name" value="ZINC_FINGER_C2H2_2"/>
    <property type="match status" value="8"/>
</dbReference>
<feature type="domain" description="C2H2-type" evidence="7">
    <location>
        <begin position="867"/>
        <end position="896"/>
    </location>
</feature>
<dbReference type="FunFam" id="3.30.160.60:FF:000072">
    <property type="entry name" value="zinc finger protein 143 isoform X1"/>
    <property type="match status" value="1"/>
</dbReference>
<accession>A0A3S3RSQ9</accession>
<feature type="domain" description="C2H2-type" evidence="7">
    <location>
        <begin position="760"/>
        <end position="787"/>
    </location>
</feature>
<keyword evidence="2" id="KW-0677">Repeat</keyword>
<feature type="compositionally biased region" description="Basic residues" evidence="6">
    <location>
        <begin position="136"/>
        <end position="145"/>
    </location>
</feature>
<dbReference type="SUPFAM" id="SSF57667">
    <property type="entry name" value="beta-beta-alpha zinc fingers"/>
    <property type="match status" value="6"/>
</dbReference>
<name>A0A3S3RSQ9_9ACAR</name>
<evidence type="ECO:0000259" key="7">
    <source>
        <dbReference type="PROSITE" id="PS50157"/>
    </source>
</evidence>